<dbReference type="InterPro" id="IPR027417">
    <property type="entry name" value="P-loop_NTPase"/>
</dbReference>
<keyword evidence="4" id="KW-0067">ATP-binding</keyword>
<evidence type="ECO:0000256" key="2">
    <source>
        <dbReference type="SAM" id="Phobius"/>
    </source>
</evidence>
<proteinExistence type="predicted"/>
<dbReference type="InterPro" id="IPR029491">
    <property type="entry name" value="Helicase_HTH"/>
</dbReference>
<dbReference type="InterPro" id="IPR051055">
    <property type="entry name" value="PIF1_helicase"/>
</dbReference>
<keyword evidence="4" id="KW-0347">Helicase</keyword>
<dbReference type="PROSITE" id="PS50967">
    <property type="entry name" value="HRDC"/>
    <property type="match status" value="1"/>
</dbReference>
<dbReference type="CDD" id="cd18809">
    <property type="entry name" value="SF1_C_RecD"/>
    <property type="match status" value="1"/>
</dbReference>
<dbReference type="GO" id="GO:0000723">
    <property type="term" value="P:telomere maintenance"/>
    <property type="evidence" value="ECO:0007669"/>
    <property type="project" value="InterPro"/>
</dbReference>
<dbReference type="Pfam" id="PF05970">
    <property type="entry name" value="PIF1"/>
    <property type="match status" value="1"/>
</dbReference>
<keyword evidence="1" id="KW-0175">Coiled coil</keyword>
<dbReference type="Proteomes" id="UP001193389">
    <property type="component" value="Chromosome"/>
</dbReference>
<dbReference type="GO" id="GO:0003678">
    <property type="term" value="F:DNA helicase activity"/>
    <property type="evidence" value="ECO:0007669"/>
    <property type="project" value="InterPro"/>
</dbReference>
<dbReference type="SUPFAM" id="SSF47819">
    <property type="entry name" value="HRDC-like"/>
    <property type="match status" value="1"/>
</dbReference>
<dbReference type="KEGG" id="anf:AQPE_2819"/>
<name>A0A5K7SB17_9BACT</name>
<keyword evidence="5" id="KW-1185">Reference proteome</keyword>
<dbReference type="InterPro" id="IPR044876">
    <property type="entry name" value="HRDC_dom_sf"/>
</dbReference>
<dbReference type="PANTHER" id="PTHR47642:SF5">
    <property type="entry name" value="ATP-DEPENDENT DNA HELICASE"/>
    <property type="match status" value="1"/>
</dbReference>
<dbReference type="GO" id="GO:0003676">
    <property type="term" value="F:nucleic acid binding"/>
    <property type="evidence" value="ECO:0007669"/>
    <property type="project" value="InterPro"/>
</dbReference>
<keyword evidence="2" id="KW-0472">Membrane</keyword>
<dbReference type="InterPro" id="IPR010285">
    <property type="entry name" value="DNA_helicase_pif1-like_DEAD"/>
</dbReference>
<reference evidence="4" key="1">
    <citation type="journal article" date="2020" name="Int. J. Syst. Evol. Microbiol.">
        <title>Aquipluma nitroreducens gen. nov. sp. nov., a novel facultatively anaerobic bacterium isolated from a freshwater lake.</title>
        <authorList>
            <person name="Watanabe M."/>
            <person name="Kojima H."/>
            <person name="Fukui M."/>
        </authorList>
    </citation>
    <scope>NUCLEOTIDE SEQUENCE</scope>
    <source>
        <strain evidence="4">MeG22</strain>
    </source>
</reference>
<dbReference type="RefSeq" id="WP_318346972.1">
    <property type="nucleotide sequence ID" value="NZ_AP018694.1"/>
</dbReference>
<dbReference type="InterPro" id="IPR003593">
    <property type="entry name" value="AAA+_ATPase"/>
</dbReference>
<dbReference type="Pfam" id="PF14493">
    <property type="entry name" value="HTH_40"/>
    <property type="match status" value="1"/>
</dbReference>
<dbReference type="Pfam" id="PF00570">
    <property type="entry name" value="HRDC"/>
    <property type="match status" value="1"/>
</dbReference>
<dbReference type="GO" id="GO:0000166">
    <property type="term" value="F:nucleotide binding"/>
    <property type="evidence" value="ECO:0007669"/>
    <property type="project" value="InterPro"/>
</dbReference>
<feature type="domain" description="HRDC" evidence="3">
    <location>
        <begin position="632"/>
        <end position="712"/>
    </location>
</feature>
<dbReference type="EMBL" id="AP018694">
    <property type="protein sequence ID" value="BBE18656.1"/>
    <property type="molecule type" value="Genomic_DNA"/>
</dbReference>
<dbReference type="Gene3D" id="2.30.30.940">
    <property type="match status" value="1"/>
</dbReference>
<dbReference type="SMART" id="SM00382">
    <property type="entry name" value="AAA"/>
    <property type="match status" value="1"/>
</dbReference>
<dbReference type="Gene3D" id="1.10.150.80">
    <property type="entry name" value="HRDC domain"/>
    <property type="match status" value="1"/>
</dbReference>
<dbReference type="SUPFAM" id="SSF52540">
    <property type="entry name" value="P-loop containing nucleoside triphosphate hydrolases"/>
    <property type="match status" value="2"/>
</dbReference>
<evidence type="ECO:0000259" key="3">
    <source>
        <dbReference type="PROSITE" id="PS50967"/>
    </source>
</evidence>
<sequence>MEYESNPQLELAFNFLQFTNQNIFLTGKAGTGKTTFLRNLKKQSPKRMVVVAPTGVAAINAGGVTIHSFFQMSFGPQIPVDPDQQRQVAVPADGNVAAGIKRFSREKINIMRSLDLLVIDEISMVRADILDGIDEVLRRYKNRYKPFGGVQLLMIGDLQQLAPVVKEDDWAILKPYYDTCFFFSSHALKRSKFTGIELNHIFRQSDQKFIDLLNKVRENRMDAATLQELNQRHIQGFNPEEKEGYITLTTHNYQSQQINNSKLDKLNTKSHRFKAEVKGEFPEYSYPTDPELELKVGAQVMFVKNDTEKRFYNGKIGKITNINDETIEVQCPGDYLPIDVEKTEWQNAKYTLNETTQEIDEDVIGTFTQFPLKLAWAITIHKSQGLTFEKAIIDARASFAHGQVYVALSRCKTLEGLVLSSPIADFSVKNDTTVIQFSDDVERNQPGLAELEQSRKEYVKQLLGELFDFKPMSRQIQYLLKLWEEHQAQLLGTLKENLQGLTIPLQTELINVAEKFENQIRQLIANSPNAEENEQLQERVRKAADYFSGKLLSIVEEPFSTASFSTDNKAIRKSFNEAADKLRKEIHTKKVCLALCKSGFNLKTYLEIKSKSAIEIPEAGHKGSTSSSASTFTMHPEFYARLKKWRDEKADLLNVEIRRIVPQKTLHDIVQTLPASKNELKAVKGMGGTRMQQFGKEILEMVIAYRKEKGLELPIGAEKEAAKASLSTQGTSLELFKGGKTIPEIAKERGMAVSTIEGHLAHFIGTGEIPIEKLVEPEKVKVIVKYLDQHNSGNLSDIRIGLNNQYSYGEIRFVLKHLESTR</sequence>
<dbReference type="FunFam" id="3.40.50.300:FF:001498">
    <property type="entry name" value="ATP-dependent DNA helicase"/>
    <property type="match status" value="1"/>
</dbReference>
<feature type="coiled-coil region" evidence="1">
    <location>
        <begin position="506"/>
        <end position="533"/>
    </location>
</feature>
<keyword evidence="2" id="KW-0812">Transmembrane</keyword>
<dbReference type="Gene3D" id="3.40.50.300">
    <property type="entry name" value="P-loop containing nucleotide triphosphate hydrolases"/>
    <property type="match status" value="1"/>
</dbReference>
<organism evidence="4 5">
    <name type="scientific">Aquipluma nitroreducens</name>
    <dbReference type="NCBI Taxonomy" id="2010828"/>
    <lineage>
        <taxon>Bacteria</taxon>
        <taxon>Pseudomonadati</taxon>
        <taxon>Bacteroidota</taxon>
        <taxon>Bacteroidia</taxon>
        <taxon>Marinilabiliales</taxon>
        <taxon>Prolixibacteraceae</taxon>
        <taxon>Aquipluma</taxon>
    </lineage>
</organism>
<dbReference type="GO" id="GO:0006281">
    <property type="term" value="P:DNA repair"/>
    <property type="evidence" value="ECO:0007669"/>
    <property type="project" value="InterPro"/>
</dbReference>
<evidence type="ECO:0000313" key="5">
    <source>
        <dbReference type="Proteomes" id="UP001193389"/>
    </source>
</evidence>
<dbReference type="PANTHER" id="PTHR47642">
    <property type="entry name" value="ATP-DEPENDENT DNA HELICASE"/>
    <property type="match status" value="1"/>
</dbReference>
<evidence type="ECO:0000256" key="1">
    <source>
        <dbReference type="SAM" id="Coils"/>
    </source>
</evidence>
<feature type="transmembrane region" description="Helical" evidence="2">
    <location>
        <begin position="48"/>
        <end position="70"/>
    </location>
</feature>
<dbReference type="AlphaFoldDB" id="A0A5K7SB17"/>
<dbReference type="InterPro" id="IPR002121">
    <property type="entry name" value="HRDC_dom"/>
</dbReference>
<protein>
    <submittedName>
        <fullName evidence="4">DNA repair and recombination protein, helicase</fullName>
    </submittedName>
</protein>
<gene>
    <name evidence="4" type="ORF">AQPE_2819</name>
</gene>
<dbReference type="SMART" id="SM00341">
    <property type="entry name" value="HRDC"/>
    <property type="match status" value="1"/>
</dbReference>
<accession>A0A5K7SB17</accession>
<keyword evidence="4" id="KW-0547">Nucleotide-binding</keyword>
<evidence type="ECO:0000313" key="4">
    <source>
        <dbReference type="EMBL" id="BBE18656.1"/>
    </source>
</evidence>
<keyword evidence="2" id="KW-1133">Transmembrane helix</keyword>
<keyword evidence="4" id="KW-0378">Hydrolase</keyword>
<dbReference type="InterPro" id="IPR010997">
    <property type="entry name" value="HRDC-like_sf"/>
</dbReference>